<dbReference type="InterPro" id="IPR040294">
    <property type="entry name" value="Nodulin-rel_1/2"/>
</dbReference>
<accession>A0A2Z7D5T4</accession>
<dbReference type="EMBL" id="KQ989097">
    <property type="protein sequence ID" value="KZV54843.1"/>
    <property type="molecule type" value="Genomic_DNA"/>
</dbReference>
<evidence type="ECO:0000313" key="2">
    <source>
        <dbReference type="EMBL" id="KZV54843.1"/>
    </source>
</evidence>
<dbReference type="PANTHER" id="PTHR35098:SF1">
    <property type="entry name" value="NODULIN-RELATED PROTEIN 2"/>
    <property type="match status" value="1"/>
</dbReference>
<keyword evidence="3" id="KW-1185">Reference proteome</keyword>
<dbReference type="PANTHER" id="PTHR35098">
    <property type="entry name" value="EXPRESSED PROTEIN"/>
    <property type="match status" value="1"/>
</dbReference>
<dbReference type="AlphaFoldDB" id="A0A2Z7D5T4"/>
<reference evidence="2 3" key="1">
    <citation type="journal article" date="2015" name="Proc. Natl. Acad. Sci. U.S.A.">
        <title>The resurrection genome of Boea hygrometrica: A blueprint for survival of dehydration.</title>
        <authorList>
            <person name="Xiao L."/>
            <person name="Yang G."/>
            <person name="Zhang L."/>
            <person name="Yang X."/>
            <person name="Zhao S."/>
            <person name="Ji Z."/>
            <person name="Zhou Q."/>
            <person name="Hu M."/>
            <person name="Wang Y."/>
            <person name="Chen M."/>
            <person name="Xu Y."/>
            <person name="Jin H."/>
            <person name="Xiao X."/>
            <person name="Hu G."/>
            <person name="Bao F."/>
            <person name="Hu Y."/>
            <person name="Wan P."/>
            <person name="Li L."/>
            <person name="Deng X."/>
            <person name="Kuang T."/>
            <person name="Xiang C."/>
            <person name="Zhu J.K."/>
            <person name="Oliver M.J."/>
            <person name="He Y."/>
        </authorList>
    </citation>
    <scope>NUCLEOTIDE SEQUENCE [LARGE SCALE GENOMIC DNA]</scope>
    <source>
        <strain evidence="3">cv. XS01</strain>
    </source>
</reference>
<dbReference type="OrthoDB" id="695806at2759"/>
<feature type="region of interest" description="Disordered" evidence="1">
    <location>
        <begin position="109"/>
        <end position="134"/>
    </location>
</feature>
<protein>
    <recommendedName>
        <fullName evidence="4">Nodulin-related protein 1</fullName>
    </recommendedName>
</protein>
<dbReference type="GO" id="GO:0009408">
    <property type="term" value="P:response to heat"/>
    <property type="evidence" value="ECO:0007669"/>
    <property type="project" value="InterPro"/>
</dbReference>
<feature type="compositionally biased region" description="Basic and acidic residues" evidence="1">
    <location>
        <begin position="8"/>
        <end position="28"/>
    </location>
</feature>
<proteinExistence type="predicted"/>
<organism evidence="2 3">
    <name type="scientific">Dorcoceras hygrometricum</name>
    <dbReference type="NCBI Taxonomy" id="472368"/>
    <lineage>
        <taxon>Eukaryota</taxon>
        <taxon>Viridiplantae</taxon>
        <taxon>Streptophyta</taxon>
        <taxon>Embryophyta</taxon>
        <taxon>Tracheophyta</taxon>
        <taxon>Spermatophyta</taxon>
        <taxon>Magnoliopsida</taxon>
        <taxon>eudicotyledons</taxon>
        <taxon>Gunneridae</taxon>
        <taxon>Pentapetalae</taxon>
        <taxon>asterids</taxon>
        <taxon>lamiids</taxon>
        <taxon>Lamiales</taxon>
        <taxon>Gesneriaceae</taxon>
        <taxon>Didymocarpoideae</taxon>
        <taxon>Trichosporeae</taxon>
        <taxon>Loxocarpinae</taxon>
        <taxon>Dorcoceras</taxon>
    </lineage>
</organism>
<gene>
    <name evidence="2" type="ORF">F511_39801</name>
</gene>
<feature type="region of interest" description="Disordered" evidence="1">
    <location>
        <begin position="1"/>
        <end position="40"/>
    </location>
</feature>
<dbReference type="GO" id="GO:0010115">
    <property type="term" value="P:regulation of abscisic acid biosynthetic process"/>
    <property type="evidence" value="ECO:0007669"/>
    <property type="project" value="InterPro"/>
</dbReference>
<name>A0A2Z7D5T4_9LAMI</name>
<feature type="compositionally biased region" description="Low complexity" evidence="1">
    <location>
        <begin position="121"/>
        <end position="132"/>
    </location>
</feature>
<evidence type="ECO:0000256" key="1">
    <source>
        <dbReference type="SAM" id="MobiDB-lite"/>
    </source>
</evidence>
<dbReference type="Proteomes" id="UP000250235">
    <property type="component" value="Unassembled WGS sequence"/>
</dbReference>
<evidence type="ECO:0008006" key="4">
    <source>
        <dbReference type="Google" id="ProtNLM"/>
    </source>
</evidence>
<evidence type="ECO:0000313" key="3">
    <source>
        <dbReference type="Proteomes" id="UP000250235"/>
    </source>
</evidence>
<sequence length="170" mass="19487">MDFLSNITKHDQDSKPKPTSDHPEDADHHGHHKRPSNSDLLSSAKMVADAAKSHLRHEPQMHEKGKVANAAADLLCGASEYGKLDEGKGIGMYVDKAEDYLRQYHTTHSTTTTVDSHGNKTTTTTTSTTVTTDPEKRSRHRWRWGLCQDGGRFLTQAVWWRWRRRLWRFH</sequence>